<dbReference type="CDD" id="cd09917">
    <property type="entry name" value="F-box_SF"/>
    <property type="match status" value="1"/>
</dbReference>
<keyword evidence="3" id="KW-1185">Reference proteome</keyword>
<dbReference type="InterPro" id="IPR001810">
    <property type="entry name" value="F-box_dom"/>
</dbReference>
<protein>
    <recommendedName>
        <fullName evidence="1">F-box domain-containing protein</fullName>
    </recommendedName>
</protein>
<dbReference type="InterPro" id="IPR036047">
    <property type="entry name" value="F-box-like_dom_sf"/>
</dbReference>
<evidence type="ECO:0000313" key="2">
    <source>
        <dbReference type="EMBL" id="KAF2181207.1"/>
    </source>
</evidence>
<proteinExistence type="predicted"/>
<evidence type="ECO:0000313" key="3">
    <source>
        <dbReference type="Proteomes" id="UP000800200"/>
    </source>
</evidence>
<organism evidence="2 3">
    <name type="scientific">Zopfia rhizophila CBS 207.26</name>
    <dbReference type="NCBI Taxonomy" id="1314779"/>
    <lineage>
        <taxon>Eukaryota</taxon>
        <taxon>Fungi</taxon>
        <taxon>Dikarya</taxon>
        <taxon>Ascomycota</taxon>
        <taxon>Pezizomycotina</taxon>
        <taxon>Dothideomycetes</taxon>
        <taxon>Dothideomycetes incertae sedis</taxon>
        <taxon>Zopfiaceae</taxon>
        <taxon>Zopfia</taxon>
    </lineage>
</organism>
<dbReference type="Proteomes" id="UP000800200">
    <property type="component" value="Unassembled WGS sequence"/>
</dbReference>
<dbReference type="PROSITE" id="PS50181">
    <property type="entry name" value="FBOX"/>
    <property type="match status" value="1"/>
</dbReference>
<reference evidence="2" key="1">
    <citation type="journal article" date="2020" name="Stud. Mycol.">
        <title>101 Dothideomycetes genomes: a test case for predicting lifestyles and emergence of pathogens.</title>
        <authorList>
            <person name="Haridas S."/>
            <person name="Albert R."/>
            <person name="Binder M."/>
            <person name="Bloem J."/>
            <person name="Labutti K."/>
            <person name="Salamov A."/>
            <person name="Andreopoulos B."/>
            <person name="Baker S."/>
            <person name="Barry K."/>
            <person name="Bills G."/>
            <person name="Bluhm B."/>
            <person name="Cannon C."/>
            <person name="Castanera R."/>
            <person name="Culley D."/>
            <person name="Daum C."/>
            <person name="Ezra D."/>
            <person name="Gonzalez J."/>
            <person name="Henrissat B."/>
            <person name="Kuo A."/>
            <person name="Liang C."/>
            <person name="Lipzen A."/>
            <person name="Lutzoni F."/>
            <person name="Magnuson J."/>
            <person name="Mondo S."/>
            <person name="Nolan M."/>
            <person name="Ohm R."/>
            <person name="Pangilinan J."/>
            <person name="Park H.-J."/>
            <person name="Ramirez L."/>
            <person name="Alfaro M."/>
            <person name="Sun H."/>
            <person name="Tritt A."/>
            <person name="Yoshinaga Y."/>
            <person name="Zwiers L.-H."/>
            <person name="Turgeon B."/>
            <person name="Goodwin S."/>
            <person name="Spatafora J."/>
            <person name="Crous P."/>
            <person name="Grigoriev I."/>
        </authorList>
    </citation>
    <scope>NUCLEOTIDE SEQUENCE</scope>
    <source>
        <strain evidence="2">CBS 207.26</strain>
    </source>
</reference>
<dbReference type="AlphaFoldDB" id="A0A6A6DNS6"/>
<dbReference type="Pfam" id="PF12937">
    <property type="entry name" value="F-box-like"/>
    <property type="match status" value="1"/>
</dbReference>
<dbReference type="EMBL" id="ML994653">
    <property type="protein sequence ID" value="KAF2181207.1"/>
    <property type="molecule type" value="Genomic_DNA"/>
</dbReference>
<evidence type="ECO:0000259" key="1">
    <source>
        <dbReference type="PROSITE" id="PS50181"/>
    </source>
</evidence>
<feature type="domain" description="F-box" evidence="1">
    <location>
        <begin position="9"/>
        <end position="63"/>
    </location>
</feature>
<accession>A0A6A6DNS6</accession>
<dbReference type="Gene3D" id="1.20.1280.50">
    <property type="match status" value="1"/>
</dbReference>
<dbReference type="SUPFAM" id="SSF81383">
    <property type="entry name" value="F-box domain"/>
    <property type="match status" value="1"/>
</dbReference>
<gene>
    <name evidence="2" type="ORF">K469DRAFT_589660</name>
</gene>
<name>A0A6A6DNS6_9PEZI</name>
<sequence length="387" mass="43721">MKYFIVNKPSKLITLPDEILHRIASFCPYSTVLTMGRVCRALRWMTHDPSLARIIADTVYQESRFSLPGIWSAQNLDLEQAKSICVAIEMALASADKSEMCLAKLAKWWSLLVIYSHPLVGVMNVKSMQLCLHVARYYGLTDLVSDIAFCLVATALEQDSPDNHIKGLKVFPDHSEGLVFIANCVIGLQRPQERRVLRHQLPRASCIPFKLLLGEVPRHLTVCCIKNYDEHLQSLLSPSFLDARDWHGVYFRELDRYYPLDSINSMIRDDQGRLAFSCVNNGVAWVLNSKYFTMTPFGLVVSCGPAEPGAIWLWRKEWCCSEGSTTRPLYSKNSAVDYISCSIKMTVSPRFSAVADGSNGRLTFRKDDFLLEDAEAMQRVSETFAPS</sequence>
<dbReference type="OrthoDB" id="5311999at2759"/>